<evidence type="ECO:0000313" key="2">
    <source>
        <dbReference type="EMBL" id="GBP33481.1"/>
    </source>
</evidence>
<dbReference type="InterPro" id="IPR000477">
    <property type="entry name" value="RT_dom"/>
</dbReference>
<dbReference type="PANTHER" id="PTHR19446">
    <property type="entry name" value="REVERSE TRANSCRIPTASES"/>
    <property type="match status" value="1"/>
</dbReference>
<dbReference type="Proteomes" id="UP000299102">
    <property type="component" value="Unassembled WGS sequence"/>
</dbReference>
<reference evidence="2 3" key="1">
    <citation type="journal article" date="2019" name="Commun. Biol.">
        <title>The bagworm genome reveals a unique fibroin gene that provides high tensile strength.</title>
        <authorList>
            <person name="Kono N."/>
            <person name="Nakamura H."/>
            <person name="Ohtoshi R."/>
            <person name="Tomita M."/>
            <person name="Numata K."/>
            <person name="Arakawa K."/>
        </authorList>
    </citation>
    <scope>NUCLEOTIDE SEQUENCE [LARGE SCALE GENOMIC DNA]</scope>
</reference>
<dbReference type="OrthoDB" id="10065625at2759"/>
<evidence type="ECO:0000313" key="3">
    <source>
        <dbReference type="Proteomes" id="UP000299102"/>
    </source>
</evidence>
<evidence type="ECO:0000259" key="1">
    <source>
        <dbReference type="Pfam" id="PF00078"/>
    </source>
</evidence>
<gene>
    <name evidence="2" type="primary">pol</name>
    <name evidence="2" type="ORF">EVAR_23884_1</name>
</gene>
<keyword evidence="3" id="KW-1185">Reference proteome</keyword>
<keyword evidence="2" id="KW-0695">RNA-directed DNA polymerase</keyword>
<comment type="caution">
    <text evidence="2">The sequence shown here is derived from an EMBL/GenBank/DDBJ whole genome shotgun (WGS) entry which is preliminary data.</text>
</comment>
<feature type="domain" description="Reverse transcriptase" evidence="1">
    <location>
        <begin position="114"/>
        <end position="210"/>
    </location>
</feature>
<sequence length="249" mass="28507">MVGPPIDDDYKIRDASSRQHIKAAAPKCPITDRSGVCRYNAKAQAQVIAEYLTEQFIPNPPATSPNLQEHYALLENCKEGPMTGWHINSRAETATQDSGAYKQSVQWNTVYSTLLSHVAKIFERVLLTKLRLFLTARQEQYGFRSRHSTTLHLIRVLHHLASKRNCKRYTVAVLLDMEKAFDRVWHDGLIHKLLDTSLPSALTRVVTNFLQRRGFCVAVDDVLFALRPIGRLPISRTIRIIYRRYTYSA</sequence>
<dbReference type="STRING" id="151549.A0A4C1V3Y6"/>
<dbReference type="Pfam" id="PF00078">
    <property type="entry name" value="RVT_1"/>
    <property type="match status" value="1"/>
</dbReference>
<protein>
    <submittedName>
        <fullName evidence="2">RNA-directed DNA polymerase from mobile element jockey</fullName>
    </submittedName>
</protein>
<dbReference type="EMBL" id="BGZK01000274">
    <property type="protein sequence ID" value="GBP33481.1"/>
    <property type="molecule type" value="Genomic_DNA"/>
</dbReference>
<dbReference type="GO" id="GO:0003964">
    <property type="term" value="F:RNA-directed DNA polymerase activity"/>
    <property type="evidence" value="ECO:0007669"/>
    <property type="project" value="UniProtKB-KW"/>
</dbReference>
<organism evidence="2 3">
    <name type="scientific">Eumeta variegata</name>
    <name type="common">Bagworm moth</name>
    <name type="synonym">Eumeta japonica</name>
    <dbReference type="NCBI Taxonomy" id="151549"/>
    <lineage>
        <taxon>Eukaryota</taxon>
        <taxon>Metazoa</taxon>
        <taxon>Ecdysozoa</taxon>
        <taxon>Arthropoda</taxon>
        <taxon>Hexapoda</taxon>
        <taxon>Insecta</taxon>
        <taxon>Pterygota</taxon>
        <taxon>Neoptera</taxon>
        <taxon>Endopterygota</taxon>
        <taxon>Lepidoptera</taxon>
        <taxon>Glossata</taxon>
        <taxon>Ditrysia</taxon>
        <taxon>Tineoidea</taxon>
        <taxon>Psychidae</taxon>
        <taxon>Oiketicinae</taxon>
        <taxon>Eumeta</taxon>
    </lineage>
</organism>
<accession>A0A4C1V3Y6</accession>
<keyword evidence="2" id="KW-0548">Nucleotidyltransferase</keyword>
<dbReference type="AlphaFoldDB" id="A0A4C1V3Y6"/>
<proteinExistence type="predicted"/>
<keyword evidence="2" id="KW-0808">Transferase</keyword>
<name>A0A4C1V3Y6_EUMVA</name>